<dbReference type="OrthoDB" id="4756206at2759"/>
<reference evidence="11 12" key="1">
    <citation type="submission" date="2020-01" db="EMBL/GenBank/DDBJ databases">
        <title>Identification and distribution of gene clusters putatively required for synthesis of sphingolipid metabolism inhibitors in phylogenetically diverse species of the filamentous fungus Fusarium.</title>
        <authorList>
            <person name="Kim H.-S."/>
            <person name="Busman M."/>
            <person name="Brown D.W."/>
            <person name="Divon H."/>
            <person name="Uhlig S."/>
            <person name="Proctor R.H."/>
        </authorList>
    </citation>
    <scope>NUCLEOTIDE SEQUENCE [LARGE SCALE GENOMIC DNA]</scope>
    <source>
        <strain evidence="11 12">NRRL 20459</strain>
    </source>
</reference>
<comment type="similarity">
    <text evidence="3 10">Belongs to the glycosyl hydrolase 75 family.</text>
</comment>
<dbReference type="EMBL" id="JAADYS010001185">
    <property type="protein sequence ID" value="KAF4464478.1"/>
    <property type="molecule type" value="Genomic_DNA"/>
</dbReference>
<keyword evidence="5 10" id="KW-0732">Signal</keyword>
<keyword evidence="7" id="KW-0119">Carbohydrate metabolism</keyword>
<dbReference type="AlphaFoldDB" id="A0A8H4PBC3"/>
<dbReference type="EC" id="3.2.1.132" evidence="10"/>
<comment type="catalytic activity">
    <reaction evidence="1 10">
        <text>Endohydrolysis of beta-(1-&gt;4)-linkages between D-glucosamine residues in a partly acetylated chitosan.</text>
        <dbReference type="EC" id="3.2.1.132"/>
    </reaction>
</comment>
<evidence type="ECO:0000256" key="2">
    <source>
        <dbReference type="ARBA" id="ARBA00004613"/>
    </source>
</evidence>
<sequence length="234" mass="24518">MHASTALIAALLGAAVSAYELPGNLKSIYDKHRARDQTGNCQSSLSAKFDGGAAYCGDIPGAIFLKSNGAYDNMDIDCDGANNAAGDCANDPSGQGQTSFVDTVKKFGIKDLDANLHSYVVFGTNSFDPQKHGLKPLSVMAVVCNNQVFYGVWGDTNGFRSTGEASISLAQLCFPNEGLNGNKGHGKKDVLYIGFTGDEAVPGAKGANWKAKTPKQFQDSIKGLGDRLVAGLKA</sequence>
<dbReference type="GO" id="GO:0016977">
    <property type="term" value="F:chitosanase activity"/>
    <property type="evidence" value="ECO:0007669"/>
    <property type="project" value="UniProtKB-EC"/>
</dbReference>
<feature type="chain" id="PRO_5034593634" description="Endo-chitosanase" evidence="10">
    <location>
        <begin position="19"/>
        <end position="234"/>
    </location>
</feature>
<dbReference type="GO" id="GO:0005576">
    <property type="term" value="C:extracellular region"/>
    <property type="evidence" value="ECO:0007669"/>
    <property type="project" value="UniProtKB-SubCell"/>
</dbReference>
<keyword evidence="6 10" id="KW-0378">Hydrolase</keyword>
<evidence type="ECO:0000256" key="3">
    <source>
        <dbReference type="ARBA" id="ARBA00007799"/>
    </source>
</evidence>
<accession>A0A8H4PBC3</accession>
<evidence type="ECO:0000256" key="10">
    <source>
        <dbReference type="RuleBase" id="RU361208"/>
    </source>
</evidence>
<evidence type="ECO:0000256" key="1">
    <source>
        <dbReference type="ARBA" id="ARBA00000405"/>
    </source>
</evidence>
<evidence type="ECO:0000256" key="4">
    <source>
        <dbReference type="ARBA" id="ARBA00022525"/>
    </source>
</evidence>
<protein>
    <recommendedName>
        <fullName evidence="10">Endo-chitosanase</fullName>
        <ecNumber evidence="10">3.2.1.132</ecNumber>
    </recommendedName>
</protein>
<evidence type="ECO:0000256" key="7">
    <source>
        <dbReference type="ARBA" id="ARBA00023277"/>
    </source>
</evidence>
<dbReference type="PANTHER" id="PTHR42061:SF9">
    <property type="entry name" value="ENDO-CHITOSANASE"/>
    <property type="match status" value="1"/>
</dbReference>
<name>A0A8H4PBC3_9HYPO</name>
<gene>
    <name evidence="11" type="ORF">FALBO_8691</name>
</gene>
<evidence type="ECO:0000256" key="6">
    <source>
        <dbReference type="ARBA" id="ARBA00022801"/>
    </source>
</evidence>
<dbReference type="Pfam" id="PF07335">
    <property type="entry name" value="Glyco_hydro_75"/>
    <property type="match status" value="1"/>
</dbReference>
<proteinExistence type="inferred from homology"/>
<feature type="signal peptide" evidence="10">
    <location>
        <begin position="1"/>
        <end position="18"/>
    </location>
</feature>
<evidence type="ECO:0000256" key="8">
    <source>
        <dbReference type="ARBA" id="ARBA00023295"/>
    </source>
</evidence>
<evidence type="ECO:0000256" key="9">
    <source>
        <dbReference type="ARBA" id="ARBA00023326"/>
    </source>
</evidence>
<comment type="caution">
    <text evidence="11">The sequence shown here is derived from an EMBL/GenBank/DDBJ whole genome shotgun (WGS) entry which is preliminary data.</text>
</comment>
<organism evidence="11 12">
    <name type="scientific">Fusarium albosuccineum</name>
    <dbReference type="NCBI Taxonomy" id="1237068"/>
    <lineage>
        <taxon>Eukaryota</taxon>
        <taxon>Fungi</taxon>
        <taxon>Dikarya</taxon>
        <taxon>Ascomycota</taxon>
        <taxon>Pezizomycotina</taxon>
        <taxon>Sordariomycetes</taxon>
        <taxon>Hypocreomycetidae</taxon>
        <taxon>Hypocreales</taxon>
        <taxon>Nectriaceae</taxon>
        <taxon>Fusarium</taxon>
        <taxon>Fusarium decemcellulare species complex</taxon>
    </lineage>
</organism>
<dbReference type="InterPro" id="IPR009939">
    <property type="entry name" value="Chitosanase_fungal"/>
</dbReference>
<dbReference type="Proteomes" id="UP000554235">
    <property type="component" value="Unassembled WGS sequence"/>
</dbReference>
<keyword evidence="8 10" id="KW-0326">Glycosidase</keyword>
<evidence type="ECO:0000256" key="5">
    <source>
        <dbReference type="ARBA" id="ARBA00022729"/>
    </source>
</evidence>
<evidence type="ECO:0000313" key="11">
    <source>
        <dbReference type="EMBL" id="KAF4464478.1"/>
    </source>
</evidence>
<comment type="function">
    <text evidence="10">Chitosanase catalyzing the endo-type cleavage of chitosan, the deacylated form of chitin. Chitosanase may be crucial in the degradation of the deacetylated portion of chitin in the fungal cell wall.</text>
</comment>
<dbReference type="PANTHER" id="PTHR42061">
    <property type="entry name" value="ENDO-CHITOSANASE"/>
    <property type="match status" value="1"/>
</dbReference>
<keyword evidence="12" id="KW-1185">Reference proteome</keyword>
<evidence type="ECO:0000313" key="12">
    <source>
        <dbReference type="Proteomes" id="UP000554235"/>
    </source>
</evidence>
<keyword evidence="4" id="KW-0964">Secreted</keyword>
<dbReference type="GO" id="GO:0000272">
    <property type="term" value="P:polysaccharide catabolic process"/>
    <property type="evidence" value="ECO:0007669"/>
    <property type="project" value="UniProtKB-KW"/>
</dbReference>
<keyword evidence="9 10" id="KW-0624">Polysaccharide degradation</keyword>
<comment type="subcellular location">
    <subcellularLocation>
        <location evidence="2 10">Secreted</location>
    </subcellularLocation>
</comment>